<reference evidence="1" key="2">
    <citation type="submission" date="2023-01" db="EMBL/GenBank/DDBJ databases">
        <authorList>
            <person name="Sun Q."/>
            <person name="Evtushenko L."/>
        </authorList>
    </citation>
    <scope>NUCLEOTIDE SEQUENCE</scope>
    <source>
        <strain evidence="1">VKM Ac-1246</strain>
    </source>
</reference>
<evidence type="ECO:0000313" key="1">
    <source>
        <dbReference type="EMBL" id="GLJ70639.1"/>
    </source>
</evidence>
<proteinExistence type="predicted"/>
<dbReference type="EMBL" id="BSEL01000013">
    <property type="protein sequence ID" value="GLJ70639.1"/>
    <property type="molecule type" value="Genomic_DNA"/>
</dbReference>
<dbReference type="RefSeq" id="WP_189118128.1">
    <property type="nucleotide sequence ID" value="NZ_BMRK01000005.1"/>
</dbReference>
<accession>A0ABQ5T3H7</accession>
<protein>
    <recommendedName>
        <fullName evidence="3">DUF222 domain-containing protein</fullName>
    </recommendedName>
</protein>
<gene>
    <name evidence="1" type="ORF">GCM10017579_46750</name>
</gene>
<name>A0ABQ5T3H7_9ACTN</name>
<dbReference type="Proteomes" id="UP001142292">
    <property type="component" value="Unassembled WGS sequence"/>
</dbReference>
<sequence>MSWTSHHRRGEILRDVVAAIDERRDGLLPMDLPGVADTFTDELDLLAALQLRWHTRLSGRIEAELAKQPMDLEDAVVGAWHAAADDLPGLRAVLDHYYERPADDAMAVALAKSQAKERVTLAVMAGRGAYADAECVRIGSMIEARARAEYVPSVRTPERKPFAGLVDMLRSVRLAA</sequence>
<organism evidence="1 2">
    <name type="scientific">Nocardioides luteus</name>
    <dbReference type="NCBI Taxonomy" id="1844"/>
    <lineage>
        <taxon>Bacteria</taxon>
        <taxon>Bacillati</taxon>
        <taxon>Actinomycetota</taxon>
        <taxon>Actinomycetes</taxon>
        <taxon>Propionibacteriales</taxon>
        <taxon>Nocardioidaceae</taxon>
        <taxon>Nocardioides</taxon>
    </lineage>
</organism>
<keyword evidence="2" id="KW-1185">Reference proteome</keyword>
<evidence type="ECO:0000313" key="2">
    <source>
        <dbReference type="Proteomes" id="UP001142292"/>
    </source>
</evidence>
<reference evidence="1" key="1">
    <citation type="journal article" date="2014" name="Int. J. Syst. Evol. Microbiol.">
        <title>Complete genome of a new Firmicutes species belonging to the dominant human colonic microbiota ('Ruminococcus bicirculans') reveals two chromosomes and a selective capacity to utilize plant glucans.</title>
        <authorList>
            <consortium name="NISC Comparative Sequencing Program"/>
            <person name="Wegmann U."/>
            <person name="Louis P."/>
            <person name="Goesmann A."/>
            <person name="Henrissat B."/>
            <person name="Duncan S.H."/>
            <person name="Flint H.J."/>
        </authorList>
    </citation>
    <scope>NUCLEOTIDE SEQUENCE</scope>
    <source>
        <strain evidence="1">VKM Ac-1246</strain>
    </source>
</reference>
<comment type="caution">
    <text evidence="1">The sequence shown here is derived from an EMBL/GenBank/DDBJ whole genome shotgun (WGS) entry which is preliminary data.</text>
</comment>
<evidence type="ECO:0008006" key="3">
    <source>
        <dbReference type="Google" id="ProtNLM"/>
    </source>
</evidence>